<dbReference type="PROSITE" id="PS01279">
    <property type="entry name" value="PCMT"/>
    <property type="match status" value="1"/>
</dbReference>
<dbReference type="GO" id="GO:0008168">
    <property type="term" value="F:methyltransferase activity"/>
    <property type="evidence" value="ECO:0007669"/>
    <property type="project" value="UniProtKB-KW"/>
</dbReference>
<evidence type="ECO:0000256" key="7">
    <source>
        <dbReference type="ARBA" id="ARBA00022679"/>
    </source>
</evidence>
<dbReference type="Gene3D" id="3.40.50.150">
    <property type="entry name" value="Vaccinia Virus protein VP39"/>
    <property type="match status" value="1"/>
</dbReference>
<comment type="subcellular location">
    <subcellularLocation>
        <location evidence="1">Cytoplasm</location>
    </subcellularLocation>
</comment>
<dbReference type="EC" id="2.1.1.77" evidence="3"/>
<evidence type="ECO:0000256" key="4">
    <source>
        <dbReference type="ARBA" id="ARBA00013346"/>
    </source>
</evidence>
<dbReference type="InterPro" id="IPR001678">
    <property type="entry name" value="MeTrfase_RsmB-F_NOP2_dom"/>
</dbReference>
<dbReference type="CDD" id="cd02440">
    <property type="entry name" value="AdoMet_MTases"/>
    <property type="match status" value="1"/>
</dbReference>
<accession>A0ABU4UUY4</accession>
<evidence type="ECO:0000256" key="8">
    <source>
        <dbReference type="ARBA" id="ARBA00022691"/>
    </source>
</evidence>
<evidence type="ECO:0000256" key="9">
    <source>
        <dbReference type="ARBA" id="ARBA00030757"/>
    </source>
</evidence>
<comment type="similarity">
    <text evidence="2">Belongs to the methyltransferase superfamily. L-isoaspartyl/D-aspartyl protein methyltransferase family.</text>
</comment>
<feature type="binding site" evidence="12">
    <location>
        <position position="35"/>
    </location>
    <ligand>
        <name>S-adenosyl-L-methionine</name>
        <dbReference type="ChEBI" id="CHEBI:59789"/>
    </ligand>
</feature>
<name>A0ABU4UUY4_9PSEU</name>
<evidence type="ECO:0000256" key="12">
    <source>
        <dbReference type="PROSITE-ProRule" id="PRU01023"/>
    </source>
</evidence>
<feature type="domain" description="SAM-dependent MTase RsmB/NOP-type" evidence="13">
    <location>
        <begin position="1"/>
        <end position="110"/>
    </location>
</feature>
<dbReference type="PANTHER" id="PTHR11579:SF0">
    <property type="entry name" value="PROTEIN-L-ISOASPARTATE(D-ASPARTATE) O-METHYLTRANSFERASE"/>
    <property type="match status" value="1"/>
</dbReference>
<evidence type="ECO:0000256" key="10">
    <source>
        <dbReference type="ARBA" id="ARBA00031323"/>
    </source>
</evidence>
<keyword evidence="8 12" id="KW-0949">S-adenosyl-L-methionine</keyword>
<dbReference type="SUPFAM" id="SSF53335">
    <property type="entry name" value="S-adenosyl-L-methionine-dependent methyltransferases"/>
    <property type="match status" value="1"/>
</dbReference>
<keyword evidence="6 12" id="KW-0489">Methyltransferase</keyword>
<evidence type="ECO:0000256" key="2">
    <source>
        <dbReference type="ARBA" id="ARBA00005369"/>
    </source>
</evidence>
<dbReference type="Proteomes" id="UP001285352">
    <property type="component" value="Unassembled WGS sequence"/>
</dbReference>
<comment type="similarity">
    <text evidence="12">Belongs to the class I-like SAM-binding methyltransferase superfamily. RsmB/NOP family.</text>
</comment>
<evidence type="ECO:0000256" key="6">
    <source>
        <dbReference type="ARBA" id="ARBA00022603"/>
    </source>
</evidence>
<dbReference type="GO" id="GO:0032259">
    <property type="term" value="P:methylation"/>
    <property type="evidence" value="ECO:0007669"/>
    <property type="project" value="UniProtKB-KW"/>
</dbReference>
<dbReference type="InterPro" id="IPR000682">
    <property type="entry name" value="PCMT"/>
</dbReference>
<dbReference type="PROSITE" id="PS51686">
    <property type="entry name" value="SAM_MT_RSMB_NOP"/>
    <property type="match status" value="1"/>
</dbReference>
<dbReference type="RefSeq" id="WP_319975613.1">
    <property type="nucleotide sequence ID" value="NZ_JAXAVU010000007.1"/>
</dbReference>
<dbReference type="InterPro" id="IPR029063">
    <property type="entry name" value="SAM-dependent_MTases_sf"/>
</dbReference>
<evidence type="ECO:0000256" key="1">
    <source>
        <dbReference type="ARBA" id="ARBA00004496"/>
    </source>
</evidence>
<sequence>MQPGHRVLEIGAGTGYNAALLVHLTGPRGGVTTIDMDSDIVSQARERLARAEVGNVEVVLGDGALGYPAGAPFDRIVATVGVYSIPDAWLTQLAPQGILVVPARIRASVS</sequence>
<organism evidence="14 15">
    <name type="scientific">Lentzea sokolovensis</name>
    <dbReference type="NCBI Taxonomy" id="3095429"/>
    <lineage>
        <taxon>Bacteria</taxon>
        <taxon>Bacillati</taxon>
        <taxon>Actinomycetota</taxon>
        <taxon>Actinomycetes</taxon>
        <taxon>Pseudonocardiales</taxon>
        <taxon>Pseudonocardiaceae</taxon>
        <taxon>Lentzea</taxon>
    </lineage>
</organism>
<dbReference type="EMBL" id="JAXAVU010000007">
    <property type="protein sequence ID" value="MDX8143256.1"/>
    <property type="molecule type" value="Genomic_DNA"/>
</dbReference>
<evidence type="ECO:0000313" key="14">
    <source>
        <dbReference type="EMBL" id="MDX8143256.1"/>
    </source>
</evidence>
<evidence type="ECO:0000256" key="3">
    <source>
        <dbReference type="ARBA" id="ARBA00011890"/>
    </source>
</evidence>
<dbReference type="Pfam" id="PF01135">
    <property type="entry name" value="PCMT"/>
    <property type="match status" value="1"/>
</dbReference>
<keyword evidence="15" id="KW-1185">Reference proteome</keyword>
<gene>
    <name evidence="14" type="ORF">SK854_14100</name>
</gene>
<evidence type="ECO:0000256" key="5">
    <source>
        <dbReference type="ARBA" id="ARBA00022490"/>
    </source>
</evidence>
<evidence type="ECO:0000259" key="13">
    <source>
        <dbReference type="PROSITE" id="PS51686"/>
    </source>
</evidence>
<comment type="caution">
    <text evidence="14">The sequence shown here is derived from an EMBL/GenBank/DDBJ whole genome shotgun (WGS) entry which is preliminary data.</text>
</comment>
<evidence type="ECO:0000313" key="15">
    <source>
        <dbReference type="Proteomes" id="UP001285352"/>
    </source>
</evidence>
<comment type="caution">
    <text evidence="12">Lacks conserved residue(s) required for the propagation of feature annotation.</text>
</comment>
<evidence type="ECO:0000256" key="11">
    <source>
        <dbReference type="ARBA" id="ARBA00031350"/>
    </source>
</evidence>
<keyword evidence="5" id="KW-0963">Cytoplasm</keyword>
<feature type="binding site" evidence="12">
    <location>
        <position position="62"/>
    </location>
    <ligand>
        <name>S-adenosyl-L-methionine</name>
        <dbReference type="ChEBI" id="CHEBI:59789"/>
    </ligand>
</feature>
<protein>
    <recommendedName>
        <fullName evidence="4">Protein-L-isoaspartate O-methyltransferase</fullName>
        <ecNumber evidence="3">2.1.1.77</ecNumber>
    </recommendedName>
    <alternativeName>
        <fullName evidence="11">L-isoaspartyl protein carboxyl methyltransferase</fullName>
    </alternativeName>
    <alternativeName>
        <fullName evidence="9">Protein L-isoaspartyl methyltransferase</fullName>
    </alternativeName>
    <alternativeName>
        <fullName evidence="10">Protein-beta-aspartate methyltransferase</fullName>
    </alternativeName>
</protein>
<reference evidence="14 15" key="1">
    <citation type="submission" date="2023-11" db="EMBL/GenBank/DDBJ databases">
        <title>Lentzea sokolovensis, sp. nov., Lentzea kristufkii, sp. nov., and Lentzea miocenensis, sp. nov., rare actinobacteria from Sokolov Coal Basin, Miocene lacustrine sediment, Czech Republic.</title>
        <authorList>
            <person name="Lara A."/>
            <person name="Kotroba L."/>
            <person name="Nouioui I."/>
            <person name="Neumann-Schaal M."/>
            <person name="Mast Y."/>
            <person name="Chronakova A."/>
        </authorList>
    </citation>
    <scope>NUCLEOTIDE SEQUENCE [LARGE SCALE GENOMIC DNA]</scope>
    <source>
        <strain evidence="14 15">BCCO 10_0061</strain>
    </source>
</reference>
<keyword evidence="7 12" id="KW-0808">Transferase</keyword>
<dbReference type="PANTHER" id="PTHR11579">
    <property type="entry name" value="PROTEIN-L-ISOASPARTATE O-METHYLTRANSFERASE"/>
    <property type="match status" value="1"/>
</dbReference>
<proteinExistence type="inferred from homology"/>
<keyword evidence="12" id="KW-0694">RNA-binding</keyword>